<dbReference type="SUPFAM" id="SSF53686">
    <property type="entry name" value="Tryptophan synthase beta subunit-like PLP-dependent enzymes"/>
    <property type="match status" value="1"/>
</dbReference>
<evidence type="ECO:0000256" key="2">
    <source>
        <dbReference type="ARBA" id="ARBA00022898"/>
    </source>
</evidence>
<evidence type="ECO:0000313" key="6">
    <source>
        <dbReference type="Proteomes" id="UP001596083"/>
    </source>
</evidence>
<dbReference type="EMBL" id="JBHSPB010000026">
    <property type="protein sequence ID" value="MFC5724314.1"/>
    <property type="molecule type" value="Genomic_DNA"/>
</dbReference>
<comment type="cofactor">
    <cofactor evidence="1">
        <name>pyridoxal 5'-phosphate</name>
        <dbReference type="ChEBI" id="CHEBI:597326"/>
    </cofactor>
</comment>
<gene>
    <name evidence="5" type="ORF">ACFP1Z_29580</name>
</gene>
<evidence type="ECO:0000313" key="5">
    <source>
        <dbReference type="EMBL" id="MFC5724314.1"/>
    </source>
</evidence>
<reference evidence="6" key="1">
    <citation type="journal article" date="2019" name="Int. J. Syst. Evol. Microbiol.">
        <title>The Global Catalogue of Microorganisms (GCM) 10K type strain sequencing project: providing services to taxonomists for standard genome sequencing and annotation.</title>
        <authorList>
            <consortium name="The Broad Institute Genomics Platform"/>
            <consortium name="The Broad Institute Genome Sequencing Center for Infectious Disease"/>
            <person name="Wu L."/>
            <person name="Ma J."/>
        </authorList>
    </citation>
    <scope>NUCLEOTIDE SEQUENCE [LARGE SCALE GENOMIC DNA]</scope>
    <source>
        <strain evidence="6">CGMCC 4.7304</strain>
    </source>
</reference>
<dbReference type="Gene3D" id="3.40.50.1100">
    <property type="match status" value="2"/>
</dbReference>
<sequence>MPIPPLTCPRCGTTAEDLSGCAACRAQGVGANPVPPLADLTGFRLADFPGGPWGLPAALPVPGEYAAAVGLGEGGTPNVRIPHGGSAGGELWVKYEGGNPTGSHKDRAMTVGVAAALAAGADTVVAASSGNAGAAAAAYAARAGLRCVVFTTPKVPETLRAQIDALGAVRVVREDFAARNAAMRAAVGRFGWYPLTSFAAPPAGGNGYANEGYKSVAYEIARDFGERVTAVVVPVSRADLLSGIARGFRELRSAGLLARTPRLVAAEASAAAPYAAALARSGRAEQERTTVVDGPSPAFSLGGQRPTWQGLDALWRFDGAALAVPTGEFMAEHRRLGARGLFVEPSSAVAVAAARRWADARGGTVVAIGTATGLKDTASVRAPAAPVPELAELTD</sequence>
<evidence type="ECO:0000256" key="1">
    <source>
        <dbReference type="ARBA" id="ARBA00001933"/>
    </source>
</evidence>
<protein>
    <submittedName>
        <fullName evidence="5">Pyridoxal-phosphate dependent enzyme</fullName>
    </submittedName>
</protein>
<dbReference type="RefSeq" id="WP_390320778.1">
    <property type="nucleotide sequence ID" value="NZ_JBHSPB010000026.1"/>
</dbReference>
<evidence type="ECO:0000256" key="3">
    <source>
        <dbReference type="ARBA" id="ARBA00023239"/>
    </source>
</evidence>
<dbReference type="PANTHER" id="PTHR48078">
    <property type="entry name" value="THREONINE DEHYDRATASE, MITOCHONDRIAL-RELATED"/>
    <property type="match status" value="1"/>
</dbReference>
<dbReference type="Proteomes" id="UP001596083">
    <property type="component" value="Unassembled WGS sequence"/>
</dbReference>
<accession>A0ABW0ZB11</accession>
<dbReference type="InterPro" id="IPR036052">
    <property type="entry name" value="TrpB-like_PALP_sf"/>
</dbReference>
<evidence type="ECO:0000259" key="4">
    <source>
        <dbReference type="Pfam" id="PF00291"/>
    </source>
</evidence>
<dbReference type="PANTHER" id="PTHR48078:SF6">
    <property type="entry name" value="L-THREONINE DEHYDRATASE CATABOLIC TDCB"/>
    <property type="match status" value="1"/>
</dbReference>
<comment type="caution">
    <text evidence="5">The sequence shown here is derived from an EMBL/GenBank/DDBJ whole genome shotgun (WGS) entry which is preliminary data.</text>
</comment>
<keyword evidence="2" id="KW-0663">Pyridoxal phosphate</keyword>
<dbReference type="InterPro" id="IPR050147">
    <property type="entry name" value="Ser/Thr_Dehydratase"/>
</dbReference>
<keyword evidence="6" id="KW-1185">Reference proteome</keyword>
<dbReference type="InterPro" id="IPR001926">
    <property type="entry name" value="TrpB-like_PALP"/>
</dbReference>
<name>A0ABW0ZB11_9ACTN</name>
<keyword evidence="3" id="KW-0456">Lyase</keyword>
<proteinExistence type="predicted"/>
<organism evidence="5 6">
    <name type="scientific">Streptomyces gamaensis</name>
    <dbReference type="NCBI Taxonomy" id="1763542"/>
    <lineage>
        <taxon>Bacteria</taxon>
        <taxon>Bacillati</taxon>
        <taxon>Actinomycetota</taxon>
        <taxon>Actinomycetes</taxon>
        <taxon>Kitasatosporales</taxon>
        <taxon>Streptomycetaceae</taxon>
        <taxon>Streptomyces</taxon>
    </lineage>
</organism>
<feature type="domain" description="Tryptophan synthase beta chain-like PALP" evidence="4">
    <location>
        <begin position="71"/>
        <end position="368"/>
    </location>
</feature>
<dbReference type="Pfam" id="PF00291">
    <property type="entry name" value="PALP"/>
    <property type="match status" value="1"/>
</dbReference>